<accession>A0A1I8PGW0</accession>
<dbReference type="PANTHER" id="PTHR13966">
    <property type="entry name" value="ENDONUCLEASE RELATED"/>
    <property type="match status" value="1"/>
</dbReference>
<dbReference type="OrthoDB" id="5960141at2759"/>
<dbReference type="GO" id="GO:0005743">
    <property type="term" value="C:mitochondrial inner membrane"/>
    <property type="evidence" value="ECO:0007669"/>
    <property type="project" value="TreeGrafter"/>
</dbReference>
<dbReference type="GO" id="GO:0004521">
    <property type="term" value="F:RNA endonuclease activity"/>
    <property type="evidence" value="ECO:0007669"/>
    <property type="project" value="TreeGrafter"/>
</dbReference>
<feature type="active site" description="Proton acceptor" evidence="4">
    <location>
        <position position="296"/>
    </location>
</feature>
<evidence type="ECO:0000256" key="3">
    <source>
        <dbReference type="ARBA" id="ARBA00022759"/>
    </source>
</evidence>
<dbReference type="GO" id="GO:0006309">
    <property type="term" value="P:apoptotic DNA fragmentation"/>
    <property type="evidence" value="ECO:0007669"/>
    <property type="project" value="TreeGrafter"/>
</dbReference>
<feature type="binding site" evidence="5">
    <location>
        <position position="326"/>
    </location>
    <ligand>
        <name>Mg(2+)</name>
        <dbReference type="ChEBI" id="CHEBI:18420"/>
        <note>catalytic</note>
    </ligand>
</feature>
<evidence type="ECO:0000313" key="9">
    <source>
        <dbReference type="Proteomes" id="UP000095300"/>
    </source>
</evidence>
<dbReference type="PANTHER" id="PTHR13966:SF19">
    <property type="entry name" value="NUCLEASE EXOG, MITOCHONDRIAL"/>
    <property type="match status" value="1"/>
</dbReference>
<reference evidence="8" key="1">
    <citation type="submission" date="2020-05" db="UniProtKB">
        <authorList>
            <consortium name="EnsemblMetazoa"/>
        </authorList>
    </citation>
    <scope>IDENTIFICATION</scope>
    <source>
        <strain evidence="8">USDA</strain>
    </source>
</reference>
<dbReference type="GO" id="GO:0046872">
    <property type="term" value="F:metal ion binding"/>
    <property type="evidence" value="ECO:0007669"/>
    <property type="project" value="UniProtKB-KW"/>
</dbReference>
<feature type="transmembrane region" description="Helical" evidence="6">
    <location>
        <begin position="6"/>
        <end position="28"/>
    </location>
</feature>
<dbReference type="GO" id="GO:0005634">
    <property type="term" value="C:nucleus"/>
    <property type="evidence" value="ECO:0007669"/>
    <property type="project" value="TreeGrafter"/>
</dbReference>
<dbReference type="STRING" id="35570.A0A1I8PGW0"/>
<organism evidence="8 9">
    <name type="scientific">Stomoxys calcitrans</name>
    <name type="common">Stable fly</name>
    <name type="synonym">Conops calcitrans</name>
    <dbReference type="NCBI Taxonomy" id="35570"/>
    <lineage>
        <taxon>Eukaryota</taxon>
        <taxon>Metazoa</taxon>
        <taxon>Ecdysozoa</taxon>
        <taxon>Arthropoda</taxon>
        <taxon>Hexapoda</taxon>
        <taxon>Insecta</taxon>
        <taxon>Pterygota</taxon>
        <taxon>Neoptera</taxon>
        <taxon>Endopterygota</taxon>
        <taxon>Diptera</taxon>
        <taxon>Brachycera</taxon>
        <taxon>Muscomorpha</taxon>
        <taxon>Muscoidea</taxon>
        <taxon>Muscidae</taxon>
        <taxon>Stomoxys</taxon>
    </lineage>
</organism>
<sequence length="480" mass="54864">MLCGTFLLKFTFVLTSFVVWGIFAILMISSVDGRQAIKPHEDVGDVIKQLNHINAQDIDTEGPAACLLDVQKDFPRPNELQPLYLVPDTNQYWMPNEKGQLQIPHGASIELHCTKSFANGTTAKPKATANTRTIRPRCLLDKNFLWQGEKYEFRQFICEKSTRYTIEQLHEKCPPSVEATKDGLDSKAEMYRVGYNISRNRFVETMRICHDNDHLRTLYVQHVLLPASIHFQRFVKRLNFSKAGYFKDFNMHYLYSHHNQQQQASLAMEASLQGGGQHVSMPMLFDNNTLFLARGHLAAKADYIYASQQRSTFNFFNVAPQWQAFNGGQWATLEDEVRKYVARSKLMVDCYTGTWGIMQLSSSSKSPTSGQTPQSDFYLARDANNNGLLPVPMLYYRIMVDQRHPGHGIALVGVNNPHANFNEIISECVICDDVHEQVAWLRWMTNKNLKKGYLYACQVADFVKAIGHLPRHLLNVTELL</sequence>
<dbReference type="Proteomes" id="UP000095300">
    <property type="component" value="Unassembled WGS sequence"/>
</dbReference>
<dbReference type="GO" id="GO:0000014">
    <property type="term" value="F:single-stranded DNA endodeoxyribonuclease activity"/>
    <property type="evidence" value="ECO:0007669"/>
    <property type="project" value="TreeGrafter"/>
</dbReference>
<dbReference type="FunFam" id="3.40.570.10:FF:000007">
    <property type="entry name" value="Alkaline nuclease"/>
    <property type="match status" value="1"/>
</dbReference>
<evidence type="ECO:0000256" key="4">
    <source>
        <dbReference type="PIRSR" id="PIRSR640255-1"/>
    </source>
</evidence>
<evidence type="ECO:0000256" key="1">
    <source>
        <dbReference type="ARBA" id="ARBA00010052"/>
    </source>
</evidence>
<dbReference type="EnsemblMetazoa" id="SCAU007906-RA">
    <property type="protein sequence ID" value="SCAU007906-PA"/>
    <property type="gene ID" value="SCAU007906"/>
</dbReference>
<keyword evidence="2" id="KW-0540">Nuclease</keyword>
<evidence type="ECO:0000256" key="5">
    <source>
        <dbReference type="PIRSR" id="PIRSR640255-2"/>
    </source>
</evidence>
<proteinExistence type="inferred from homology"/>
<dbReference type="AlphaFoldDB" id="A0A1I8PGW0"/>
<keyword evidence="6" id="KW-0472">Membrane</keyword>
<evidence type="ECO:0000256" key="6">
    <source>
        <dbReference type="SAM" id="Phobius"/>
    </source>
</evidence>
<keyword evidence="5" id="KW-0479">Metal-binding</keyword>
<dbReference type="SMART" id="SM00892">
    <property type="entry name" value="Endonuclease_NS"/>
    <property type="match status" value="1"/>
</dbReference>
<dbReference type="GO" id="GO:0003676">
    <property type="term" value="F:nucleic acid binding"/>
    <property type="evidence" value="ECO:0007669"/>
    <property type="project" value="InterPro"/>
</dbReference>
<comment type="similarity">
    <text evidence="1">Belongs to the DNA/RNA non-specific endonuclease family.</text>
</comment>
<dbReference type="CDD" id="cd00091">
    <property type="entry name" value="NUC"/>
    <property type="match status" value="1"/>
</dbReference>
<dbReference type="InterPro" id="IPR044925">
    <property type="entry name" value="His-Me_finger_sf"/>
</dbReference>
<keyword evidence="9" id="KW-1185">Reference proteome</keyword>
<dbReference type="InterPro" id="IPR001604">
    <property type="entry name" value="Endo_G_ENPP1-like_dom"/>
</dbReference>
<keyword evidence="3" id="KW-0378">Hydrolase</keyword>
<evidence type="ECO:0000256" key="2">
    <source>
        <dbReference type="ARBA" id="ARBA00022722"/>
    </source>
</evidence>
<gene>
    <name evidence="8" type="primary">106095414</name>
</gene>
<keyword evidence="6" id="KW-0812">Transmembrane</keyword>
<keyword evidence="6" id="KW-1133">Transmembrane helix</keyword>
<dbReference type="SUPFAM" id="SSF54060">
    <property type="entry name" value="His-Me finger endonucleases"/>
    <property type="match status" value="1"/>
</dbReference>
<keyword evidence="3" id="KW-0255">Endonuclease</keyword>
<feature type="domain" description="DNA/RNA non-specific endonuclease/pyrophosphatase/phosphodiesterase" evidence="7">
    <location>
        <begin position="202"/>
        <end position="462"/>
    </location>
</feature>
<name>A0A1I8PGW0_STOCA</name>
<dbReference type="Gene3D" id="3.40.570.10">
    <property type="entry name" value="Extracellular Endonuclease, subunit A"/>
    <property type="match status" value="1"/>
</dbReference>
<protein>
    <recommendedName>
        <fullName evidence="7">DNA/RNA non-specific endonuclease/pyrophosphatase/phosphodiesterase domain-containing protein</fullName>
    </recommendedName>
</protein>
<evidence type="ECO:0000313" key="8">
    <source>
        <dbReference type="EnsemblMetazoa" id="SCAU007906-PA"/>
    </source>
</evidence>
<evidence type="ECO:0000259" key="7">
    <source>
        <dbReference type="SMART" id="SM00892"/>
    </source>
</evidence>
<dbReference type="InterPro" id="IPR044929">
    <property type="entry name" value="DNA/RNA_non-sp_Endonuclease_sf"/>
</dbReference>
<dbReference type="VEuPathDB" id="VectorBase:SCAU007906"/>
<dbReference type="InterPro" id="IPR040255">
    <property type="entry name" value="Non-specific_endonuclease"/>
</dbReference>
<dbReference type="Pfam" id="PF01223">
    <property type="entry name" value="Endonuclease_NS"/>
    <property type="match status" value="1"/>
</dbReference>